<accession>A0A9W7GJJ5</accession>
<dbReference type="AlphaFoldDB" id="A0A9W7GJJ5"/>
<dbReference type="Pfam" id="PF00787">
    <property type="entry name" value="PX"/>
    <property type="match status" value="1"/>
</dbReference>
<evidence type="ECO:0000259" key="1">
    <source>
        <dbReference type="PROSITE" id="PS50195"/>
    </source>
</evidence>
<dbReference type="Gene3D" id="2.40.128.180">
    <property type="match status" value="1"/>
</dbReference>
<name>A0A9W7GJJ5_9STRA</name>
<feature type="domain" description="PX" evidence="1">
    <location>
        <begin position="126"/>
        <end position="246"/>
    </location>
</feature>
<dbReference type="CDD" id="cd06093">
    <property type="entry name" value="PX_domain"/>
    <property type="match status" value="1"/>
</dbReference>
<dbReference type="InterPro" id="IPR010695">
    <property type="entry name" value="FAIM1"/>
</dbReference>
<dbReference type="InterPro" id="IPR001683">
    <property type="entry name" value="PX_dom"/>
</dbReference>
<dbReference type="Gene3D" id="3.30.1520.10">
    <property type="entry name" value="Phox-like domain"/>
    <property type="match status" value="1"/>
</dbReference>
<dbReference type="InterPro" id="IPR036871">
    <property type="entry name" value="PX_dom_sf"/>
</dbReference>
<dbReference type="PROSITE" id="PS50195">
    <property type="entry name" value="PX"/>
    <property type="match status" value="1"/>
</dbReference>
<sequence length="246" mass="27022">MGNAPATRLTIWPLHPPADISGNASRRISLSSDHLRLYHSHVDGTRTILINEQEMHKSKKGFDTGSVHNIDYNGVTYVVTIKATMTGSFTYTCTVNNKALKSHLERPAVAQGDLVFRVSSVHVEDMMGMMSEGAGAPPASEPQKVGMYSVEVFSKEAGQVISNSEKRFSDFVALYETVRMMYGGSHLAKNIPPPPGKQLKMTTDHLSQNFLDDRKEKLDNFMKKLSDFPGIMGVPGIQGFCGLDSV</sequence>
<comment type="caution">
    <text evidence="2">The sequence shown here is derived from an EMBL/GenBank/DDBJ whole genome shotgun (WGS) entry which is preliminary data.</text>
</comment>
<organism evidence="2 3">
    <name type="scientific">Triparma columacea</name>
    <dbReference type="NCBI Taxonomy" id="722753"/>
    <lineage>
        <taxon>Eukaryota</taxon>
        <taxon>Sar</taxon>
        <taxon>Stramenopiles</taxon>
        <taxon>Ochrophyta</taxon>
        <taxon>Bolidophyceae</taxon>
        <taxon>Parmales</taxon>
        <taxon>Triparmaceae</taxon>
        <taxon>Triparma</taxon>
    </lineage>
</organism>
<dbReference type="GO" id="GO:0035091">
    <property type="term" value="F:phosphatidylinositol binding"/>
    <property type="evidence" value="ECO:0007669"/>
    <property type="project" value="InterPro"/>
</dbReference>
<dbReference type="EMBL" id="BRYA01000296">
    <property type="protein sequence ID" value="GMI46415.1"/>
    <property type="molecule type" value="Genomic_DNA"/>
</dbReference>
<dbReference type="OrthoDB" id="10254720at2759"/>
<proteinExistence type="predicted"/>
<dbReference type="InterPro" id="IPR038513">
    <property type="entry name" value="FAIM1_dom_sf"/>
</dbReference>
<reference evidence="3" key="1">
    <citation type="journal article" date="2023" name="Commun. Biol.">
        <title>Genome analysis of Parmales, the sister group of diatoms, reveals the evolutionary specialization of diatoms from phago-mixotrophs to photoautotrophs.</title>
        <authorList>
            <person name="Ban H."/>
            <person name="Sato S."/>
            <person name="Yoshikawa S."/>
            <person name="Yamada K."/>
            <person name="Nakamura Y."/>
            <person name="Ichinomiya M."/>
            <person name="Sato N."/>
            <person name="Blanc-Mathieu R."/>
            <person name="Endo H."/>
            <person name="Kuwata A."/>
            <person name="Ogata H."/>
        </authorList>
    </citation>
    <scope>NUCLEOTIDE SEQUENCE [LARGE SCALE GENOMIC DNA]</scope>
</reference>
<evidence type="ECO:0000313" key="3">
    <source>
        <dbReference type="Proteomes" id="UP001165065"/>
    </source>
</evidence>
<gene>
    <name evidence="2" type="ORF">TrCOL_g11198</name>
</gene>
<protein>
    <recommendedName>
        <fullName evidence="1">PX domain-containing protein</fullName>
    </recommendedName>
</protein>
<dbReference type="SUPFAM" id="SSF64268">
    <property type="entry name" value="PX domain"/>
    <property type="match status" value="1"/>
</dbReference>
<dbReference type="Proteomes" id="UP001165065">
    <property type="component" value="Unassembled WGS sequence"/>
</dbReference>
<keyword evidence="3" id="KW-1185">Reference proteome</keyword>
<evidence type="ECO:0000313" key="2">
    <source>
        <dbReference type="EMBL" id="GMI46415.1"/>
    </source>
</evidence>
<dbReference type="Pfam" id="PF06905">
    <property type="entry name" value="FAIM1"/>
    <property type="match status" value="1"/>
</dbReference>